<keyword evidence="2" id="KW-1133">Transmembrane helix</keyword>
<evidence type="ECO:0000256" key="1">
    <source>
        <dbReference type="SAM" id="MobiDB-lite"/>
    </source>
</evidence>
<dbReference type="GO" id="GO:0006924">
    <property type="term" value="P:activation-induced cell death of T cells"/>
    <property type="evidence" value="ECO:0007669"/>
    <property type="project" value="TreeGrafter"/>
</dbReference>
<dbReference type="GO" id="GO:0009897">
    <property type="term" value="C:external side of plasma membrane"/>
    <property type="evidence" value="ECO:0007669"/>
    <property type="project" value="TreeGrafter"/>
</dbReference>
<name>A0A8B9C504_9AVES</name>
<dbReference type="GO" id="GO:0045121">
    <property type="term" value="C:membrane raft"/>
    <property type="evidence" value="ECO:0007669"/>
    <property type="project" value="TreeGrafter"/>
</dbReference>
<reference evidence="4" key="1">
    <citation type="submission" date="2025-08" db="UniProtKB">
        <authorList>
            <consortium name="Ensembl"/>
        </authorList>
    </citation>
    <scope>IDENTIFICATION</scope>
</reference>
<proteinExistence type="predicted"/>
<evidence type="ECO:0000256" key="2">
    <source>
        <dbReference type="SAM" id="Phobius"/>
    </source>
</evidence>
<evidence type="ECO:0000313" key="4">
    <source>
        <dbReference type="Ensembl" id="ENSABRP00000013549.1"/>
    </source>
</evidence>
<dbReference type="GO" id="GO:0032872">
    <property type="term" value="P:regulation of stress-activated MAPK cascade"/>
    <property type="evidence" value="ECO:0007669"/>
    <property type="project" value="TreeGrafter"/>
</dbReference>
<dbReference type="PROSITE" id="PS50017">
    <property type="entry name" value="DEATH_DOMAIN"/>
    <property type="match status" value="1"/>
</dbReference>
<evidence type="ECO:0000313" key="5">
    <source>
        <dbReference type="Proteomes" id="UP000694426"/>
    </source>
</evidence>
<feature type="transmembrane region" description="Helical" evidence="2">
    <location>
        <begin position="193"/>
        <end position="216"/>
    </location>
</feature>
<reference evidence="4" key="2">
    <citation type="submission" date="2025-09" db="UniProtKB">
        <authorList>
            <consortium name="Ensembl"/>
        </authorList>
    </citation>
    <scope>IDENTIFICATION</scope>
</reference>
<dbReference type="CDD" id="cd08316">
    <property type="entry name" value="Death_FAS_TNFRSF6"/>
    <property type="match status" value="1"/>
</dbReference>
<keyword evidence="2" id="KW-0472">Membrane</keyword>
<dbReference type="GO" id="GO:0097527">
    <property type="term" value="P:necroptotic signaling pathway"/>
    <property type="evidence" value="ECO:0007669"/>
    <property type="project" value="TreeGrafter"/>
</dbReference>
<dbReference type="InterPro" id="IPR000488">
    <property type="entry name" value="Death_dom"/>
</dbReference>
<dbReference type="SUPFAM" id="SSF47986">
    <property type="entry name" value="DEATH domain"/>
    <property type="match status" value="1"/>
</dbReference>
<protein>
    <recommendedName>
        <fullName evidence="3">Death domain-containing protein</fullName>
    </recommendedName>
</protein>
<dbReference type="GO" id="GO:0005031">
    <property type="term" value="F:tumor necrosis factor receptor activity"/>
    <property type="evidence" value="ECO:0007669"/>
    <property type="project" value="TreeGrafter"/>
</dbReference>
<feature type="region of interest" description="Disordered" evidence="1">
    <location>
        <begin position="339"/>
        <end position="381"/>
    </location>
</feature>
<dbReference type="Gene3D" id="1.10.533.10">
    <property type="entry name" value="Death Domain, Fas"/>
    <property type="match status" value="1"/>
</dbReference>
<feature type="domain" description="Death" evidence="3">
    <location>
        <begin position="264"/>
        <end position="332"/>
    </location>
</feature>
<dbReference type="GO" id="GO:0097049">
    <property type="term" value="P:motor neuron apoptotic process"/>
    <property type="evidence" value="ECO:0007669"/>
    <property type="project" value="TreeGrafter"/>
</dbReference>
<dbReference type="GO" id="GO:0031265">
    <property type="term" value="C:CD95 death-inducing signaling complex"/>
    <property type="evidence" value="ECO:0007669"/>
    <property type="project" value="TreeGrafter"/>
</dbReference>
<dbReference type="InterPro" id="IPR011029">
    <property type="entry name" value="DEATH-like_dom_sf"/>
</dbReference>
<organism evidence="4 5">
    <name type="scientific">Anser brachyrhynchus</name>
    <name type="common">Pink-footed goose</name>
    <dbReference type="NCBI Taxonomy" id="132585"/>
    <lineage>
        <taxon>Eukaryota</taxon>
        <taxon>Metazoa</taxon>
        <taxon>Chordata</taxon>
        <taxon>Craniata</taxon>
        <taxon>Vertebrata</taxon>
        <taxon>Euteleostomi</taxon>
        <taxon>Archelosauria</taxon>
        <taxon>Archosauria</taxon>
        <taxon>Dinosauria</taxon>
        <taxon>Saurischia</taxon>
        <taxon>Theropoda</taxon>
        <taxon>Coelurosauria</taxon>
        <taxon>Aves</taxon>
        <taxon>Neognathae</taxon>
        <taxon>Galloanserae</taxon>
        <taxon>Anseriformes</taxon>
        <taxon>Anatidae</taxon>
        <taxon>Anserinae</taxon>
        <taxon>Anser</taxon>
    </lineage>
</organism>
<dbReference type="Proteomes" id="UP000694426">
    <property type="component" value="Unplaced"/>
</dbReference>
<feature type="region of interest" description="Disordered" evidence="1">
    <location>
        <begin position="1"/>
        <end position="77"/>
    </location>
</feature>
<dbReference type="SMART" id="SM00005">
    <property type="entry name" value="DEATH"/>
    <property type="match status" value="1"/>
</dbReference>
<dbReference type="GO" id="GO:0097192">
    <property type="term" value="P:extrinsic apoptotic signaling pathway in absence of ligand"/>
    <property type="evidence" value="ECO:0007669"/>
    <property type="project" value="TreeGrafter"/>
</dbReference>
<dbReference type="GO" id="GO:0043066">
    <property type="term" value="P:negative regulation of apoptotic process"/>
    <property type="evidence" value="ECO:0007669"/>
    <property type="project" value="TreeGrafter"/>
</dbReference>
<dbReference type="Pfam" id="PF00531">
    <property type="entry name" value="Death"/>
    <property type="match status" value="1"/>
</dbReference>
<dbReference type="InterPro" id="IPR033998">
    <property type="entry name" value="TNFRSF6_death"/>
</dbReference>
<dbReference type="AlphaFoldDB" id="A0A8B9C504"/>
<dbReference type="PANTHER" id="PTHR46874">
    <property type="entry name" value="TUMOR NECROSIS FACTOR RECEPTOR SUPERFAMILY MEMBER 6"/>
    <property type="match status" value="1"/>
</dbReference>
<dbReference type="GeneTree" id="ENSGT00950000183126"/>
<evidence type="ECO:0000259" key="3">
    <source>
        <dbReference type="PROSITE" id="PS50017"/>
    </source>
</evidence>
<keyword evidence="5" id="KW-1185">Reference proteome</keyword>
<dbReference type="PANTHER" id="PTHR46874:SF1">
    <property type="entry name" value="TUMOR NECROSIS FACTOR RECEPTOR SUPERFAMILY MEMBER 6"/>
    <property type="match status" value="1"/>
</dbReference>
<dbReference type="Ensembl" id="ENSABRT00000019339.1">
    <property type="protein sequence ID" value="ENSABRP00000013549.1"/>
    <property type="gene ID" value="ENSABRG00000012026.1"/>
</dbReference>
<keyword evidence="2" id="KW-0812">Transmembrane</keyword>
<sequence>MPADRGFPAPDPASPAHRECPRWGADRRGLPRGPSQRRAPRLAASPGGTRTAPASARPLSTPAPGRGGPASCLPTWEEPGRSRAAFASREAAGQRWGMARGLLTLLFVMLKILSAQQTLENTVNHVNLESTWIMSTMSPSVRDVLPVTASLVFRLQRHVPKNGTQNAPVQRTIFAVLYHVLHIASDVTRMPPWGIAAVVILVIVFLGSGALSLLFCKRKRKSLTCQQNPGETLPEIIIPLVCTDVDLSSHIPIIAEEMTLPQVKKFVRYRQIPDPVIDQVLQDNVNDTSEQKIKLLQAWYQSHGIKGAYGTLLSSLRTLKMCAVADKIEEKLKTFVSSNQEGGQSYNDDIEQRKTCSQEGGKSYHDNAELSKTYSEGLEET</sequence>
<feature type="compositionally biased region" description="Basic and acidic residues" evidence="1">
    <location>
        <begin position="350"/>
        <end position="369"/>
    </location>
</feature>
<feature type="compositionally biased region" description="Basic and acidic residues" evidence="1">
    <location>
        <begin position="16"/>
        <end position="29"/>
    </location>
</feature>
<accession>A0A8B9C504</accession>